<dbReference type="PROSITE" id="PS00675">
    <property type="entry name" value="SIGMA54_INTERACT_1"/>
    <property type="match status" value="1"/>
</dbReference>
<dbReference type="GO" id="GO:0005524">
    <property type="term" value="F:ATP binding"/>
    <property type="evidence" value="ECO:0007669"/>
    <property type="project" value="UniProtKB-KW"/>
</dbReference>
<dbReference type="InterPro" id="IPR003593">
    <property type="entry name" value="AAA+_ATPase"/>
</dbReference>
<dbReference type="SMART" id="SM00382">
    <property type="entry name" value="AAA"/>
    <property type="match status" value="1"/>
</dbReference>
<dbReference type="GO" id="GO:0022857">
    <property type="term" value="F:transmembrane transporter activity"/>
    <property type="evidence" value="ECO:0007669"/>
    <property type="project" value="TreeGrafter"/>
</dbReference>
<dbReference type="Pfam" id="PF00005">
    <property type="entry name" value="ABC_tran"/>
    <property type="match status" value="1"/>
</dbReference>
<evidence type="ECO:0000256" key="2">
    <source>
        <dbReference type="ARBA" id="ARBA00022840"/>
    </source>
</evidence>
<dbReference type="InterPro" id="IPR003439">
    <property type="entry name" value="ABC_transporter-like_ATP-bd"/>
</dbReference>
<dbReference type="InterPro" id="IPR025662">
    <property type="entry name" value="Sigma_54_int_dom_ATP-bd_1"/>
</dbReference>
<evidence type="ECO:0000313" key="5">
    <source>
        <dbReference type="Proteomes" id="UP000316614"/>
    </source>
</evidence>
<keyword evidence="5" id="KW-1185">Reference proteome</keyword>
<evidence type="ECO:0000313" key="4">
    <source>
        <dbReference type="EMBL" id="QDH81334.1"/>
    </source>
</evidence>
<proteinExistence type="predicted"/>
<dbReference type="KEGG" id="echi:FKX85_20795"/>
<dbReference type="GO" id="GO:0005886">
    <property type="term" value="C:plasma membrane"/>
    <property type="evidence" value="ECO:0007669"/>
    <property type="project" value="TreeGrafter"/>
</dbReference>
<dbReference type="EMBL" id="CP041253">
    <property type="protein sequence ID" value="QDH81334.1"/>
    <property type="molecule type" value="Genomic_DNA"/>
</dbReference>
<dbReference type="InterPro" id="IPR027417">
    <property type="entry name" value="P-loop_NTPase"/>
</dbReference>
<dbReference type="OrthoDB" id="1114670at2"/>
<name>A0A514CNN5_9BACT</name>
<keyword evidence="1" id="KW-0547">Nucleotide-binding</keyword>
<dbReference type="InterPro" id="IPR017871">
    <property type="entry name" value="ABC_transporter-like_CS"/>
</dbReference>
<evidence type="ECO:0000259" key="3">
    <source>
        <dbReference type="PROSITE" id="PS50893"/>
    </source>
</evidence>
<evidence type="ECO:0000256" key="1">
    <source>
        <dbReference type="ARBA" id="ARBA00022741"/>
    </source>
</evidence>
<dbReference type="PROSITE" id="PS00211">
    <property type="entry name" value="ABC_TRANSPORTER_1"/>
    <property type="match status" value="1"/>
</dbReference>
<sequence>MEDMLITQSVSFEYNRDIQFEFPDLSVRKGADLLILGDSGVGKTTFLHLIAGLLRPKTGSIKIGDTDICQLHGKRLDTFRGEHVGIVFQRPHFIQSLTLEENLKMILYLANKPQDSCHIQEILKGLGLLDKLKRYPRQLSQGEQQRASIAVAVINQPKLLLADEPTSALDDKNCFGVIELLKRQKFKSKSSLVIITHDQRLKSEFAVSVTLPSNHVVPSTI</sequence>
<gene>
    <name evidence="4" type="ORF">FKX85_20795</name>
</gene>
<reference evidence="4 5" key="1">
    <citation type="submission" date="2019-06" db="EMBL/GenBank/DDBJ databases">
        <title>Echinicola alkalisoli sp. nov. isolated from saline soil.</title>
        <authorList>
            <person name="Sun J.-Q."/>
            <person name="Xu L."/>
        </authorList>
    </citation>
    <scope>NUCLEOTIDE SEQUENCE [LARGE SCALE GENOMIC DNA]</scope>
    <source>
        <strain evidence="4 5">LN3S3</strain>
    </source>
</reference>
<dbReference type="SUPFAM" id="SSF52540">
    <property type="entry name" value="P-loop containing nucleoside triphosphate hydrolases"/>
    <property type="match status" value="1"/>
</dbReference>
<dbReference type="Gene3D" id="3.40.50.300">
    <property type="entry name" value="P-loop containing nucleotide triphosphate hydrolases"/>
    <property type="match status" value="1"/>
</dbReference>
<protein>
    <submittedName>
        <fullName evidence="4">ATP-binding cassette domain-containing protein</fullName>
    </submittedName>
</protein>
<dbReference type="PANTHER" id="PTHR24220">
    <property type="entry name" value="IMPORT ATP-BINDING PROTEIN"/>
    <property type="match status" value="1"/>
</dbReference>
<dbReference type="PROSITE" id="PS50893">
    <property type="entry name" value="ABC_TRANSPORTER_2"/>
    <property type="match status" value="1"/>
</dbReference>
<dbReference type="GO" id="GO:0016887">
    <property type="term" value="F:ATP hydrolysis activity"/>
    <property type="evidence" value="ECO:0007669"/>
    <property type="project" value="InterPro"/>
</dbReference>
<dbReference type="Proteomes" id="UP000316614">
    <property type="component" value="Chromosome"/>
</dbReference>
<feature type="domain" description="ABC transporter" evidence="3">
    <location>
        <begin position="5"/>
        <end position="221"/>
    </location>
</feature>
<dbReference type="InterPro" id="IPR015854">
    <property type="entry name" value="ABC_transpr_LolD-like"/>
</dbReference>
<dbReference type="AlphaFoldDB" id="A0A514CNN5"/>
<organism evidence="4 5">
    <name type="scientific">Echinicola soli</name>
    <dbReference type="NCBI Taxonomy" id="2591634"/>
    <lineage>
        <taxon>Bacteria</taxon>
        <taxon>Pseudomonadati</taxon>
        <taxon>Bacteroidota</taxon>
        <taxon>Cytophagia</taxon>
        <taxon>Cytophagales</taxon>
        <taxon>Cyclobacteriaceae</taxon>
        <taxon>Echinicola</taxon>
    </lineage>
</organism>
<keyword evidence="2 4" id="KW-0067">ATP-binding</keyword>
<accession>A0A514CNN5</accession>